<protein>
    <submittedName>
        <fullName evidence="2">Sigma-70 family RNA polymerase sigma factor</fullName>
    </submittedName>
</protein>
<feature type="domain" description="RNA polymerase sigma factor 70 region 4 type 2" evidence="1">
    <location>
        <begin position="55"/>
        <end position="107"/>
    </location>
</feature>
<organism evidence="2 3">
    <name type="scientific">Lutispora saccharofermentans</name>
    <dbReference type="NCBI Taxonomy" id="3024236"/>
    <lineage>
        <taxon>Bacteria</taxon>
        <taxon>Bacillati</taxon>
        <taxon>Bacillota</taxon>
        <taxon>Clostridia</taxon>
        <taxon>Lutisporales</taxon>
        <taxon>Lutisporaceae</taxon>
        <taxon>Lutispora</taxon>
    </lineage>
</organism>
<accession>A0ABT1NCH3</accession>
<dbReference type="Gene3D" id="1.10.10.10">
    <property type="entry name" value="Winged helix-like DNA-binding domain superfamily/Winged helix DNA-binding domain"/>
    <property type="match status" value="1"/>
</dbReference>
<dbReference type="InterPro" id="IPR036388">
    <property type="entry name" value="WH-like_DNA-bd_sf"/>
</dbReference>
<evidence type="ECO:0000313" key="2">
    <source>
        <dbReference type="EMBL" id="MCQ1528836.1"/>
    </source>
</evidence>
<gene>
    <name evidence="2" type="ORF">LJD61_04655</name>
</gene>
<proteinExistence type="predicted"/>
<keyword evidence="3" id="KW-1185">Reference proteome</keyword>
<dbReference type="Proteomes" id="UP001651880">
    <property type="component" value="Unassembled WGS sequence"/>
</dbReference>
<name>A0ABT1NCH3_9FIRM</name>
<evidence type="ECO:0000259" key="1">
    <source>
        <dbReference type="Pfam" id="PF08281"/>
    </source>
</evidence>
<dbReference type="InterPro" id="IPR013249">
    <property type="entry name" value="RNA_pol_sigma70_r4_t2"/>
</dbReference>
<dbReference type="Pfam" id="PF08281">
    <property type="entry name" value="Sigma70_r4_2"/>
    <property type="match status" value="1"/>
</dbReference>
<dbReference type="RefSeq" id="WP_255226351.1">
    <property type="nucleotide sequence ID" value="NZ_JAJEKE010000002.1"/>
</dbReference>
<dbReference type="SUPFAM" id="SSF88659">
    <property type="entry name" value="Sigma3 and sigma4 domains of RNA polymerase sigma factors"/>
    <property type="match status" value="1"/>
</dbReference>
<dbReference type="InterPro" id="IPR013324">
    <property type="entry name" value="RNA_pol_sigma_r3/r4-like"/>
</dbReference>
<dbReference type="EMBL" id="JAJEKE010000002">
    <property type="protein sequence ID" value="MCQ1528836.1"/>
    <property type="molecule type" value="Genomic_DNA"/>
</dbReference>
<reference evidence="2 3" key="1">
    <citation type="submission" date="2021-10" db="EMBL/GenBank/DDBJ databases">
        <title>Lutispora strain m25 sp. nov., a thermophilic, non-spore-forming bacterium isolated from a lab-scale methanogenic bioreactor digesting anaerobic sludge.</title>
        <authorList>
            <person name="El Houari A."/>
            <person name="Mcdonald J."/>
        </authorList>
    </citation>
    <scope>NUCLEOTIDE SEQUENCE [LARGE SCALE GENOMIC DNA]</scope>
    <source>
        <strain evidence="3">m25</strain>
    </source>
</reference>
<comment type="caution">
    <text evidence="2">The sequence shown here is derived from an EMBL/GenBank/DDBJ whole genome shotgun (WGS) entry which is preliminary data.</text>
</comment>
<sequence length="116" mass="13617">MNQDKEIVAYIARGIKNEYIRLSRKNSLICKNEIPILEDMQITDEDRQDSIELRIEIQSALLQLTPLQRKIIEEIIIKDRKEKDVAKELEITRQAVNKAKKYALRKLRSLLLDALT</sequence>
<evidence type="ECO:0000313" key="3">
    <source>
        <dbReference type="Proteomes" id="UP001651880"/>
    </source>
</evidence>